<protein>
    <submittedName>
        <fullName evidence="2">Uncharacterized protein</fullName>
    </submittedName>
</protein>
<dbReference type="PANTHER" id="PTHR33737:SF19">
    <property type="entry name" value="BNAA10G12980D PROTEIN"/>
    <property type="match status" value="1"/>
</dbReference>
<gene>
    <name evidence="2" type="ORF">SAY87_001908</name>
</gene>
<sequence length="1154" mass="126548">MEDSERSSMPTCKEGVDKENAIWNKPEMPKLSIEPQQMKRKKKGGCYNLRKSLAWDKAFFTEEGVLDLAELSMISGNLNSLAGEKLAIIHEEGRELLSEVPGQRNDLTNLPSCDEKLFKNFPVKATGGSKRTVGCYSPQKHNSLNKTGSITFTAKQRVLSAQGANMSVSEHNGPTRPMTSSSLKRPINAKTTKGATKDSKVIRMPVAQTNSGLAISIAKSSIPSGHLRRTQHAQPSIKDNNIRVQSSLSIRKAVANSGFPGPSTKSSTSKSTLPQAKRNVSKVAAKQSSSTQVKVASERPQDQVNQPVHHVPNGDPGDSSEMEVPLPQTSEKVDIQLPTVPIQAAKPSGLRMSSPSIRFFYQQPKSSALQNLAKKYVHPKNIPQPTSATSRKPCSVKILQDMSTPLGHDQLQQLISNSPSRSSSTAPPALTDLSISSHKKLESDPEFYGVRKTEPRLHNFPTGSNSNNGQTMQNPSDVGKQDIEIVKPCEDIKQLSSHEGNLKVNEDEALLSLDPCRQKIKDEDKNLIDILCEAKDADRRAHTLAITHDGFLLPNGDISMANPEEPFMLSSEIDNSFNDNYNIWTIENQTEASDELCKCVCAENADCISVNYIDTMCKSDGSQAQDYSVGLKVGMAKSDVEDAVNPDHDIRLTISNPMEGSKFAVSSKDVSGTFIEDTDLLACQNMDHSLSTNMEPLIESLDTYTDLHLRNDAQLCDNTNNLIKELSIVMNDYQSKGKTTEAGFVNLRDSLSGAIFSTWELEADHSIYVLASTLEVENHSQRVDNLIEHKDVEKNQFHPLVQKICQDVLSPTLGTNGQCSDDILTGNFKGESSPGNKCMLIIKPQIVGSDVGDTDNYQTLVEGEYADPAGGEIDGANDMKPKMVFVQESTSNNNFLSNCTAKDEPVTTGDLVEQLGNHLDLQDCSVLNDLSIDKGEHVQDDNSFHESHEKYFDSNPCDSELAMHIIPRGAEPDPSGGPDIVDGEAEKHDAQNTHDGKGSHLSNKLEVGYSPHMIDEKIIKPPSAAHDKETYPLSEAIHSESIGSYVEADPPLEHYNFNIQLHYHSKSTSHPATLGEGTLQEERCKDNHKPNGPSEAGLEILTLKSGAVQHSPPDKTTRTWSLVKRKKRHDREIGPFDCTKFTITDTNVPHSSPQ</sequence>
<evidence type="ECO:0000256" key="1">
    <source>
        <dbReference type="SAM" id="MobiDB-lite"/>
    </source>
</evidence>
<accession>A0AAN7JTB8</accession>
<feature type="compositionally biased region" description="Polar residues" evidence="1">
    <location>
        <begin position="165"/>
        <end position="194"/>
    </location>
</feature>
<name>A0AAN7JTB8_9MYRT</name>
<feature type="compositionally biased region" description="Basic and acidic residues" evidence="1">
    <location>
        <begin position="439"/>
        <end position="457"/>
    </location>
</feature>
<dbReference type="PANTHER" id="PTHR33737">
    <property type="entry name" value="OS05G0121800 PROTEIN"/>
    <property type="match status" value="1"/>
</dbReference>
<dbReference type="EMBL" id="JAXIOK010000015">
    <property type="protein sequence ID" value="KAK4753804.1"/>
    <property type="molecule type" value="Genomic_DNA"/>
</dbReference>
<evidence type="ECO:0000313" key="2">
    <source>
        <dbReference type="EMBL" id="KAK4753804.1"/>
    </source>
</evidence>
<feature type="region of interest" description="Disordered" evidence="1">
    <location>
        <begin position="967"/>
        <end position="1003"/>
    </location>
</feature>
<dbReference type="InterPro" id="IPR045882">
    <property type="entry name" value="GPT1/2"/>
</dbReference>
<feature type="region of interest" description="Disordered" evidence="1">
    <location>
        <begin position="254"/>
        <end position="331"/>
    </location>
</feature>
<feature type="compositionally biased region" description="Low complexity" evidence="1">
    <location>
        <begin position="263"/>
        <end position="272"/>
    </location>
</feature>
<dbReference type="AlphaFoldDB" id="A0AAN7JTB8"/>
<organism evidence="2 3">
    <name type="scientific">Trapa incisa</name>
    <dbReference type="NCBI Taxonomy" id="236973"/>
    <lineage>
        <taxon>Eukaryota</taxon>
        <taxon>Viridiplantae</taxon>
        <taxon>Streptophyta</taxon>
        <taxon>Embryophyta</taxon>
        <taxon>Tracheophyta</taxon>
        <taxon>Spermatophyta</taxon>
        <taxon>Magnoliopsida</taxon>
        <taxon>eudicotyledons</taxon>
        <taxon>Gunneridae</taxon>
        <taxon>Pentapetalae</taxon>
        <taxon>rosids</taxon>
        <taxon>malvids</taxon>
        <taxon>Myrtales</taxon>
        <taxon>Lythraceae</taxon>
        <taxon>Trapa</taxon>
    </lineage>
</organism>
<comment type="caution">
    <text evidence="2">The sequence shown here is derived from an EMBL/GenBank/DDBJ whole genome shotgun (WGS) entry which is preliminary data.</text>
</comment>
<feature type="region of interest" description="Disordered" evidence="1">
    <location>
        <begin position="416"/>
        <end position="477"/>
    </location>
</feature>
<feature type="region of interest" description="Disordered" evidence="1">
    <location>
        <begin position="165"/>
        <end position="197"/>
    </location>
</feature>
<dbReference type="GO" id="GO:0008017">
    <property type="term" value="F:microtubule binding"/>
    <property type="evidence" value="ECO:0007669"/>
    <property type="project" value="InterPro"/>
</dbReference>
<reference evidence="2 3" key="1">
    <citation type="journal article" date="2023" name="Hortic Res">
        <title>Pangenome of water caltrop reveals structural variations and asymmetric subgenome divergence after allopolyploidization.</title>
        <authorList>
            <person name="Zhang X."/>
            <person name="Chen Y."/>
            <person name="Wang L."/>
            <person name="Yuan Y."/>
            <person name="Fang M."/>
            <person name="Shi L."/>
            <person name="Lu R."/>
            <person name="Comes H.P."/>
            <person name="Ma Y."/>
            <person name="Chen Y."/>
            <person name="Huang G."/>
            <person name="Zhou Y."/>
            <person name="Zheng Z."/>
            <person name="Qiu Y."/>
        </authorList>
    </citation>
    <scope>NUCLEOTIDE SEQUENCE [LARGE SCALE GENOMIC DNA]</scope>
    <source>
        <tissue evidence="2">Roots</tissue>
    </source>
</reference>
<keyword evidence="3" id="KW-1185">Reference proteome</keyword>
<feature type="compositionally biased region" description="Polar residues" evidence="1">
    <location>
        <begin position="461"/>
        <end position="476"/>
    </location>
</feature>
<proteinExistence type="predicted"/>
<feature type="region of interest" description="Disordered" evidence="1">
    <location>
        <begin position="1106"/>
        <end position="1126"/>
    </location>
</feature>
<evidence type="ECO:0000313" key="3">
    <source>
        <dbReference type="Proteomes" id="UP001345219"/>
    </source>
</evidence>
<feature type="compositionally biased region" description="Basic and acidic residues" evidence="1">
    <location>
        <begin position="984"/>
        <end position="998"/>
    </location>
</feature>
<dbReference type="Proteomes" id="UP001345219">
    <property type="component" value="Chromosome 2"/>
</dbReference>